<proteinExistence type="predicted"/>
<accession>A0A8J6B9G2</accession>
<comment type="caution">
    <text evidence="1">The sequence shown here is derived from an EMBL/GenBank/DDBJ whole genome shotgun (WGS) entry which is preliminary data.</text>
</comment>
<organism evidence="1 2">
    <name type="scientific">Carpediemonas membranifera</name>
    <dbReference type="NCBI Taxonomy" id="201153"/>
    <lineage>
        <taxon>Eukaryota</taxon>
        <taxon>Metamonada</taxon>
        <taxon>Carpediemonas-like organisms</taxon>
        <taxon>Carpediemonas</taxon>
    </lineage>
</organism>
<evidence type="ECO:0000313" key="1">
    <source>
        <dbReference type="EMBL" id="KAG9396964.1"/>
    </source>
</evidence>
<protein>
    <submittedName>
        <fullName evidence="1">Uncharacterized protein</fullName>
    </submittedName>
</protein>
<dbReference type="Proteomes" id="UP000717585">
    <property type="component" value="Unassembled WGS sequence"/>
</dbReference>
<dbReference type="EMBL" id="JAHDYR010000004">
    <property type="protein sequence ID" value="KAG9396964.1"/>
    <property type="molecule type" value="Genomic_DNA"/>
</dbReference>
<name>A0A8J6B9G2_9EUKA</name>
<sequence>MEADPQELQDPLTPMKEVDEETMFPKKVENAEAITEDEIEKKLEKPDLTINTATVFPDKHSYLLTTWRRCPFDPNRFPQCLNGAKNAACLSNVDSEFGVLWQFIPRETFSTAFSLKCIETDKACWLTDNLTMAESEEDAAIFRFTQVGPFRGLPGDVSIRITHVASDLLLCSNDITQALALLTESQADTKNPNGDYVMNLAWEVHPEDLIDDGDDWLDQYTEVDHDKL</sequence>
<gene>
    <name evidence="1" type="ORF">J8273_1312</name>
</gene>
<keyword evidence="2" id="KW-1185">Reference proteome</keyword>
<reference evidence="1" key="1">
    <citation type="submission" date="2021-05" db="EMBL/GenBank/DDBJ databases">
        <title>A free-living protist that lacks canonical eukaryotic 1 DNA replication and segregation systems.</title>
        <authorList>
            <person name="Salas-Leiva D.E."/>
            <person name="Tromer E.C."/>
            <person name="Curtis B.A."/>
            <person name="Jerlstrom-Hultqvist J."/>
            <person name="Kolisko M."/>
            <person name="Yi Z."/>
            <person name="Salas-Leiva J.S."/>
            <person name="Gallot-Lavallee L."/>
            <person name="Kops G.J.P.L."/>
            <person name="Archibald J.M."/>
            <person name="Simpson A.G.B."/>
            <person name="Roger A.J."/>
        </authorList>
    </citation>
    <scope>NUCLEOTIDE SEQUENCE</scope>
    <source>
        <strain evidence="1">BICM</strain>
    </source>
</reference>
<evidence type="ECO:0000313" key="2">
    <source>
        <dbReference type="Proteomes" id="UP000717585"/>
    </source>
</evidence>
<dbReference type="AlphaFoldDB" id="A0A8J6B9G2"/>